<dbReference type="EMBL" id="BMOV01000008">
    <property type="protein sequence ID" value="GGO14561.1"/>
    <property type="molecule type" value="Genomic_DNA"/>
</dbReference>
<evidence type="ECO:0000313" key="4">
    <source>
        <dbReference type="Proteomes" id="UP000602381"/>
    </source>
</evidence>
<feature type="transmembrane region" description="Helical" evidence="1">
    <location>
        <begin position="175"/>
        <end position="193"/>
    </location>
</feature>
<sequence>MRPILFLISLVTLFTASLEAKATPIHYDEAIDGLLRFNAPLTMGVGTNVVEGRGCWVGGAFNSCLKVNDFSFEIAEDTQLVGYRFILEDLSLVGPTIYWQSTSFLRNIVTGDTLGGPRENWLGGTATHAFSDIVLGSGTYRSLWNMSRTGFGGAWDFRIELDVVSTNLVAVAEPHTLALFLICLMGLTGLVVMNKRERVKV</sequence>
<dbReference type="Proteomes" id="UP000602381">
    <property type="component" value="Unassembled WGS sequence"/>
</dbReference>
<accession>A0ABQ2LEY2</accession>
<keyword evidence="2" id="KW-0732">Signal</keyword>
<keyword evidence="1" id="KW-1133">Transmembrane helix</keyword>
<reference evidence="4" key="1">
    <citation type="journal article" date="2019" name="Int. J. Syst. Evol. Microbiol.">
        <title>The Global Catalogue of Microorganisms (GCM) 10K type strain sequencing project: providing services to taxonomists for standard genome sequencing and annotation.</title>
        <authorList>
            <consortium name="The Broad Institute Genomics Platform"/>
            <consortium name="The Broad Institute Genome Sequencing Center for Infectious Disease"/>
            <person name="Wu L."/>
            <person name="Ma J."/>
        </authorList>
    </citation>
    <scope>NUCLEOTIDE SEQUENCE [LARGE SCALE GENOMIC DNA]</scope>
    <source>
        <strain evidence="4">JCM 17843</strain>
    </source>
</reference>
<keyword evidence="1" id="KW-0472">Membrane</keyword>
<protein>
    <recommendedName>
        <fullName evidence="5">PEP-CTERM sorting domain-containing protein</fullName>
    </recommendedName>
</protein>
<name>A0ABQ2LEY2_9PROT</name>
<keyword evidence="4" id="KW-1185">Reference proteome</keyword>
<evidence type="ECO:0000313" key="3">
    <source>
        <dbReference type="EMBL" id="GGO14561.1"/>
    </source>
</evidence>
<dbReference type="RefSeq" id="WP_150005570.1">
    <property type="nucleotide sequence ID" value="NZ_BMOV01000008.1"/>
</dbReference>
<feature type="signal peptide" evidence="2">
    <location>
        <begin position="1"/>
        <end position="22"/>
    </location>
</feature>
<comment type="caution">
    <text evidence="3">The sequence shown here is derived from an EMBL/GenBank/DDBJ whole genome shotgun (WGS) entry which is preliminary data.</text>
</comment>
<proteinExistence type="predicted"/>
<gene>
    <name evidence="3" type="ORF">GCM10007972_21890</name>
</gene>
<evidence type="ECO:0000256" key="1">
    <source>
        <dbReference type="SAM" id="Phobius"/>
    </source>
</evidence>
<evidence type="ECO:0000256" key="2">
    <source>
        <dbReference type="SAM" id="SignalP"/>
    </source>
</evidence>
<evidence type="ECO:0008006" key="5">
    <source>
        <dbReference type="Google" id="ProtNLM"/>
    </source>
</evidence>
<feature type="chain" id="PRO_5045747375" description="PEP-CTERM sorting domain-containing protein" evidence="2">
    <location>
        <begin position="23"/>
        <end position="201"/>
    </location>
</feature>
<keyword evidence="1" id="KW-0812">Transmembrane</keyword>
<organism evidence="3 4">
    <name type="scientific">Iodidimonas muriae</name>
    <dbReference type="NCBI Taxonomy" id="261467"/>
    <lineage>
        <taxon>Bacteria</taxon>
        <taxon>Pseudomonadati</taxon>
        <taxon>Pseudomonadota</taxon>
        <taxon>Alphaproteobacteria</taxon>
        <taxon>Iodidimonadales</taxon>
        <taxon>Iodidimonadaceae</taxon>
        <taxon>Iodidimonas</taxon>
    </lineage>
</organism>